<feature type="transmembrane region" description="Helical" evidence="2">
    <location>
        <begin position="121"/>
        <end position="139"/>
    </location>
</feature>
<dbReference type="Proteomes" id="UP000263900">
    <property type="component" value="Chromosome"/>
</dbReference>
<keyword evidence="2" id="KW-0812">Transmembrane</keyword>
<reference evidence="3 4" key="1">
    <citation type="submission" date="2018-09" db="EMBL/GenBank/DDBJ databases">
        <title>Genome sequencing of strain 6GH32-13.</title>
        <authorList>
            <person name="Weon H.-Y."/>
            <person name="Heo J."/>
            <person name="Kwon S.-W."/>
        </authorList>
    </citation>
    <scope>NUCLEOTIDE SEQUENCE [LARGE SCALE GENOMIC DNA]</scope>
    <source>
        <strain evidence="3 4">5GH32-13</strain>
    </source>
</reference>
<dbReference type="RefSeq" id="WP_119052264.1">
    <property type="nucleotide sequence ID" value="NZ_CP032157.1"/>
</dbReference>
<accession>A0A3B7MRF4</accession>
<evidence type="ECO:0000313" key="4">
    <source>
        <dbReference type="Proteomes" id="UP000263900"/>
    </source>
</evidence>
<dbReference type="KEGG" id="pseg:D3H65_21360"/>
<feature type="transmembrane region" description="Helical" evidence="2">
    <location>
        <begin position="71"/>
        <end position="89"/>
    </location>
</feature>
<evidence type="ECO:0000256" key="2">
    <source>
        <dbReference type="SAM" id="Phobius"/>
    </source>
</evidence>
<keyword evidence="4" id="KW-1185">Reference proteome</keyword>
<name>A0A3B7MRF4_9BACT</name>
<dbReference type="EMBL" id="CP032157">
    <property type="protein sequence ID" value="AXY76387.1"/>
    <property type="molecule type" value="Genomic_DNA"/>
</dbReference>
<sequence length="155" mass="17351">MEQLPQQPEKAPGSVPESAPQQENLLDEIYDDSMEGYDKPIRKARILLFVIAALQLVALFTVTNLPEPENWITIGIYVFFAAVFAVLALWTKKKPFTAIVTALTIYSALILLSAILEPSSIIRGIVLKVIAIVLMVGALKNAREVQTWMENRDRR</sequence>
<dbReference type="AlphaFoldDB" id="A0A3B7MRF4"/>
<feature type="region of interest" description="Disordered" evidence="1">
    <location>
        <begin position="1"/>
        <end position="20"/>
    </location>
</feature>
<organism evidence="3 4">
    <name type="scientific">Paraflavitalea soli</name>
    <dbReference type="NCBI Taxonomy" id="2315862"/>
    <lineage>
        <taxon>Bacteria</taxon>
        <taxon>Pseudomonadati</taxon>
        <taxon>Bacteroidota</taxon>
        <taxon>Chitinophagia</taxon>
        <taxon>Chitinophagales</taxon>
        <taxon>Chitinophagaceae</taxon>
        <taxon>Paraflavitalea</taxon>
    </lineage>
</organism>
<feature type="transmembrane region" description="Helical" evidence="2">
    <location>
        <begin position="96"/>
        <end position="115"/>
    </location>
</feature>
<gene>
    <name evidence="3" type="ORF">D3H65_21360</name>
</gene>
<evidence type="ECO:0000313" key="3">
    <source>
        <dbReference type="EMBL" id="AXY76387.1"/>
    </source>
</evidence>
<keyword evidence="2" id="KW-0472">Membrane</keyword>
<feature type="transmembrane region" description="Helical" evidence="2">
    <location>
        <begin position="46"/>
        <end position="65"/>
    </location>
</feature>
<evidence type="ECO:0000256" key="1">
    <source>
        <dbReference type="SAM" id="MobiDB-lite"/>
    </source>
</evidence>
<keyword evidence="2" id="KW-1133">Transmembrane helix</keyword>
<proteinExistence type="predicted"/>
<protein>
    <submittedName>
        <fullName evidence="3">Uncharacterized protein</fullName>
    </submittedName>
</protein>